<dbReference type="KEGG" id="aqu:105314137"/>
<evidence type="ECO:0000256" key="3">
    <source>
        <dbReference type="PROSITE-ProRule" id="PRU00023"/>
    </source>
</evidence>
<dbReference type="PRINTS" id="PR01415">
    <property type="entry name" value="ANKYRIN"/>
</dbReference>
<dbReference type="GO" id="GO:0005737">
    <property type="term" value="C:cytoplasm"/>
    <property type="evidence" value="ECO:0007669"/>
    <property type="project" value="TreeGrafter"/>
</dbReference>
<feature type="repeat" description="ANK" evidence="3">
    <location>
        <begin position="589"/>
        <end position="621"/>
    </location>
</feature>
<feature type="repeat" description="ANK" evidence="3">
    <location>
        <begin position="387"/>
        <end position="419"/>
    </location>
</feature>
<dbReference type="Pfam" id="PF12796">
    <property type="entry name" value="Ank_2"/>
    <property type="match status" value="4"/>
</dbReference>
<dbReference type="InterPro" id="IPR036770">
    <property type="entry name" value="Ankyrin_rpt-contain_sf"/>
</dbReference>
<feature type="repeat" description="ANK" evidence="3">
    <location>
        <begin position="454"/>
        <end position="486"/>
    </location>
</feature>
<dbReference type="InParanoid" id="A0A1X7VS06"/>
<protein>
    <submittedName>
        <fullName evidence="4">Uncharacterized protein</fullName>
    </submittedName>
</protein>
<dbReference type="PANTHER" id="PTHR24198">
    <property type="entry name" value="ANKYRIN REPEAT AND PROTEIN KINASE DOMAIN-CONTAINING PROTEIN"/>
    <property type="match status" value="1"/>
</dbReference>
<dbReference type="AlphaFoldDB" id="A0A1X7VS06"/>
<dbReference type="OrthoDB" id="7464126at2759"/>
<feature type="repeat" description="ANK" evidence="3">
    <location>
        <begin position="691"/>
        <end position="723"/>
    </location>
</feature>
<keyword evidence="2 3" id="KW-0040">ANK repeat</keyword>
<dbReference type="PROSITE" id="PS50088">
    <property type="entry name" value="ANK_REPEAT"/>
    <property type="match status" value="10"/>
</dbReference>
<reference evidence="4" key="2">
    <citation type="submission" date="2017-05" db="UniProtKB">
        <authorList>
            <consortium name="EnsemblMetazoa"/>
        </authorList>
    </citation>
    <scope>IDENTIFICATION</scope>
</reference>
<dbReference type="InterPro" id="IPR002110">
    <property type="entry name" value="Ankyrin_rpt"/>
</dbReference>
<feature type="repeat" description="ANK" evidence="3">
    <location>
        <begin position="556"/>
        <end position="588"/>
    </location>
</feature>
<dbReference type="PROSITE" id="PS50297">
    <property type="entry name" value="ANK_REP_REGION"/>
    <property type="match status" value="8"/>
</dbReference>
<evidence type="ECO:0000313" key="5">
    <source>
        <dbReference type="Proteomes" id="UP000007879"/>
    </source>
</evidence>
<proteinExistence type="predicted"/>
<dbReference type="SMART" id="SM00248">
    <property type="entry name" value="ANK"/>
    <property type="match status" value="12"/>
</dbReference>
<evidence type="ECO:0000256" key="1">
    <source>
        <dbReference type="ARBA" id="ARBA00022737"/>
    </source>
</evidence>
<dbReference type="EnsemblMetazoa" id="XM_011408120.2">
    <property type="protein sequence ID" value="XP_011406422.1"/>
    <property type="gene ID" value="LOC105314137"/>
</dbReference>
<keyword evidence="1" id="KW-0677">Repeat</keyword>
<dbReference type="Pfam" id="PF13606">
    <property type="entry name" value="Ank_3"/>
    <property type="match status" value="1"/>
</dbReference>
<dbReference type="eggNOG" id="KOG4177">
    <property type="taxonomic scope" value="Eukaryota"/>
</dbReference>
<keyword evidence="5" id="KW-1185">Reference proteome</keyword>
<dbReference type="SUPFAM" id="SSF48403">
    <property type="entry name" value="Ankyrin repeat"/>
    <property type="match status" value="1"/>
</dbReference>
<feature type="repeat" description="ANK" evidence="3">
    <location>
        <begin position="421"/>
        <end position="453"/>
    </location>
</feature>
<gene>
    <name evidence="4" type="primary">105314137</name>
</gene>
<dbReference type="Gene3D" id="1.25.40.20">
    <property type="entry name" value="Ankyrin repeat-containing domain"/>
    <property type="match status" value="3"/>
</dbReference>
<reference evidence="5" key="1">
    <citation type="journal article" date="2010" name="Nature">
        <title>The Amphimedon queenslandica genome and the evolution of animal complexity.</title>
        <authorList>
            <person name="Srivastava M."/>
            <person name="Simakov O."/>
            <person name="Chapman J."/>
            <person name="Fahey B."/>
            <person name="Gauthier M.E."/>
            <person name="Mitros T."/>
            <person name="Richards G.S."/>
            <person name="Conaco C."/>
            <person name="Dacre M."/>
            <person name="Hellsten U."/>
            <person name="Larroux C."/>
            <person name="Putnam N.H."/>
            <person name="Stanke M."/>
            <person name="Adamska M."/>
            <person name="Darling A."/>
            <person name="Degnan S.M."/>
            <person name="Oakley T.H."/>
            <person name="Plachetzki D.C."/>
            <person name="Zhai Y."/>
            <person name="Adamski M."/>
            <person name="Calcino A."/>
            <person name="Cummins S.F."/>
            <person name="Goodstein D.M."/>
            <person name="Harris C."/>
            <person name="Jackson D.J."/>
            <person name="Leys S.P."/>
            <person name="Shu S."/>
            <person name="Woodcroft B.J."/>
            <person name="Vervoort M."/>
            <person name="Kosik K.S."/>
            <person name="Manning G."/>
            <person name="Degnan B.M."/>
            <person name="Rokhsar D.S."/>
        </authorList>
    </citation>
    <scope>NUCLEOTIDE SEQUENCE [LARGE SCALE GENOMIC DNA]</scope>
</reference>
<feature type="repeat" description="ANK" evidence="3">
    <location>
        <begin position="523"/>
        <end position="555"/>
    </location>
</feature>
<dbReference type="Proteomes" id="UP000007879">
    <property type="component" value="Unassembled WGS sequence"/>
</dbReference>
<feature type="repeat" description="ANK" evidence="3">
    <location>
        <begin position="350"/>
        <end position="377"/>
    </location>
</feature>
<dbReference type="EnsemblMetazoa" id="Aqu2.1.42664_001">
    <property type="protein sequence ID" value="Aqu2.1.42664_001"/>
    <property type="gene ID" value="Aqu2.1.42664"/>
</dbReference>
<dbReference type="PANTHER" id="PTHR24198:SF165">
    <property type="entry name" value="ANKYRIN REPEAT-CONTAINING PROTEIN-RELATED"/>
    <property type="match status" value="1"/>
</dbReference>
<accession>A0A1X7VS06</accession>
<sequence>MSLSTLRKEDEKPRSITAKDLLDNLISLVAWEAFGCLLGVPINDLRRIKENSTSVSSRLVYLFEYLVNEVEDLSWEKIIGTLEAIPEEKELTEKLSKKYFPAKFSRLVSNMEENLQKADFDDIFFFTTDYLQVTFKPPPVNIRDLFKCMQPYYCFMSYKILKVIASKFVENTMKRDMEKYDEVLTKWLKSTTIKEFKETVKNVSITEAVDPSPNQCLVVLRLEGEWLKVTLNNLWKLLEYLFGKESLILTRLRVKEGSRMVLVCLFAPQSKILPLLSSSSILLRSGQVSYLGVLSIQFGNIFLSIPQDEKYSFTFESSLTNAVKSNGSLQSIRFLLDLGADPNNESKVYNSVTPLMLAAGKNNTEIMSLLVEYGANVRKFVTPTFGESFSAIHAAIPTNSTEAIKFLLKNGVPPDHNDPGRKATPLRIASFDLNKDIVLLLIQEGAKVDFQDSDGFSSLAYACNNGFDSMAKLLLDVGADPNLEVQRGVTPLMLACYQKYYNIINMLLQAGAHVNTKSDDNSDGITALHVASSNNDIRLVNILLSADADINIQDAHGKTPMHNACANGNEELVQCFLLKKPNLNLCDKKGKSPLHAAIESKNPKVVKTLLKAGADPKISDGNSGFPPLHWACAVSNEDIIRLILEVPDIDINAPKNDKCETPLLIAAVTGNIKAVELLLSKEAEIDIENKDGTTPIFAAAAIGELGVVSLLLRHGAKTEKNRRGETLLSVTPEHRQRDMEILLQNHMKKENN</sequence>
<organism evidence="4">
    <name type="scientific">Amphimedon queenslandica</name>
    <name type="common">Sponge</name>
    <dbReference type="NCBI Taxonomy" id="400682"/>
    <lineage>
        <taxon>Eukaryota</taxon>
        <taxon>Metazoa</taxon>
        <taxon>Porifera</taxon>
        <taxon>Demospongiae</taxon>
        <taxon>Heteroscleromorpha</taxon>
        <taxon>Haplosclerida</taxon>
        <taxon>Niphatidae</taxon>
        <taxon>Amphimedon</taxon>
    </lineage>
</organism>
<evidence type="ECO:0000313" key="4">
    <source>
        <dbReference type="EnsemblMetazoa" id="Aqu2.1.42664_001"/>
    </source>
</evidence>
<name>A0A1X7VS06_AMPQE</name>
<feature type="repeat" description="ANK" evidence="3">
    <location>
        <begin position="487"/>
        <end position="519"/>
    </location>
</feature>
<evidence type="ECO:0000256" key="2">
    <source>
        <dbReference type="ARBA" id="ARBA00023043"/>
    </source>
</evidence>
<feature type="repeat" description="ANK" evidence="3">
    <location>
        <begin position="658"/>
        <end position="690"/>
    </location>
</feature>